<protein>
    <recommendedName>
        <fullName evidence="6">Aminotransferase class I/classII large domain-containing protein</fullName>
    </recommendedName>
</protein>
<dbReference type="PANTHER" id="PTHR43807">
    <property type="entry name" value="FI04487P"/>
    <property type="match status" value="1"/>
</dbReference>
<evidence type="ECO:0000256" key="5">
    <source>
        <dbReference type="ARBA" id="ARBA00022898"/>
    </source>
</evidence>
<reference evidence="7 8" key="1">
    <citation type="submission" date="2024-10" db="EMBL/GenBank/DDBJ databases">
        <title>Updated reference genomes for cyclostephanoid diatoms.</title>
        <authorList>
            <person name="Roberts W.R."/>
            <person name="Alverson A.J."/>
        </authorList>
    </citation>
    <scope>NUCLEOTIDE SEQUENCE [LARGE SCALE GENOMIC DNA]</scope>
    <source>
        <strain evidence="7 8">AJA276-08</strain>
    </source>
</reference>
<name>A0ABD3QLD3_9STRA</name>
<accession>A0ABD3QLD3</accession>
<evidence type="ECO:0000313" key="7">
    <source>
        <dbReference type="EMBL" id="KAL3798435.1"/>
    </source>
</evidence>
<dbReference type="GO" id="GO:0008483">
    <property type="term" value="F:transaminase activity"/>
    <property type="evidence" value="ECO:0007669"/>
    <property type="project" value="UniProtKB-KW"/>
</dbReference>
<proteinExistence type="inferred from homology"/>
<evidence type="ECO:0000256" key="1">
    <source>
        <dbReference type="ARBA" id="ARBA00001933"/>
    </source>
</evidence>
<keyword evidence="8" id="KW-1185">Reference proteome</keyword>
<dbReference type="Proteomes" id="UP001530315">
    <property type="component" value="Unassembled WGS sequence"/>
</dbReference>
<feature type="domain" description="Aminotransferase class I/classII large" evidence="6">
    <location>
        <begin position="74"/>
        <end position="402"/>
    </location>
</feature>
<gene>
    <name evidence="7" type="ORF">ACHAW5_007387</name>
</gene>
<evidence type="ECO:0000256" key="2">
    <source>
        <dbReference type="ARBA" id="ARBA00007441"/>
    </source>
</evidence>
<dbReference type="EMBL" id="JALLAZ020000297">
    <property type="protein sequence ID" value="KAL3798435.1"/>
    <property type="molecule type" value="Genomic_DNA"/>
</dbReference>
<dbReference type="InterPro" id="IPR004838">
    <property type="entry name" value="NHTrfase_class1_PyrdxlP-BS"/>
</dbReference>
<dbReference type="InterPro" id="IPR004839">
    <property type="entry name" value="Aminotransferase_I/II_large"/>
</dbReference>
<comment type="similarity">
    <text evidence="2">Belongs to the class-I pyridoxal-phosphate-dependent aminotransferase family.</text>
</comment>
<dbReference type="SUPFAM" id="SSF53383">
    <property type="entry name" value="PLP-dependent transferases"/>
    <property type="match status" value="1"/>
</dbReference>
<dbReference type="Gene3D" id="3.40.640.10">
    <property type="entry name" value="Type I PLP-dependent aspartate aminotransferase-like (Major domain)"/>
    <property type="match status" value="1"/>
</dbReference>
<comment type="caution">
    <text evidence="7">The sequence shown here is derived from an EMBL/GenBank/DDBJ whole genome shotgun (WGS) entry which is preliminary data.</text>
</comment>
<dbReference type="Pfam" id="PF00155">
    <property type="entry name" value="Aminotran_1_2"/>
    <property type="match status" value="1"/>
</dbReference>
<dbReference type="PANTHER" id="PTHR43807:SF20">
    <property type="entry name" value="FI04487P"/>
    <property type="match status" value="1"/>
</dbReference>
<dbReference type="InterPro" id="IPR015422">
    <property type="entry name" value="PyrdxlP-dep_Trfase_small"/>
</dbReference>
<organism evidence="7 8">
    <name type="scientific">Stephanodiscus triporus</name>
    <dbReference type="NCBI Taxonomy" id="2934178"/>
    <lineage>
        <taxon>Eukaryota</taxon>
        <taxon>Sar</taxon>
        <taxon>Stramenopiles</taxon>
        <taxon>Ochrophyta</taxon>
        <taxon>Bacillariophyta</taxon>
        <taxon>Coscinodiscophyceae</taxon>
        <taxon>Thalassiosirophycidae</taxon>
        <taxon>Stephanodiscales</taxon>
        <taxon>Stephanodiscaceae</taxon>
        <taxon>Stephanodiscus</taxon>
    </lineage>
</organism>
<keyword evidence="4" id="KW-0808">Transferase</keyword>
<dbReference type="InterPro" id="IPR051326">
    <property type="entry name" value="Kynurenine-oxoglutarate_AT"/>
</dbReference>
<evidence type="ECO:0000313" key="8">
    <source>
        <dbReference type="Proteomes" id="UP001530315"/>
    </source>
</evidence>
<comment type="cofactor">
    <cofactor evidence="1">
        <name>pyridoxal 5'-phosphate</name>
        <dbReference type="ChEBI" id="CHEBI:597326"/>
    </cofactor>
</comment>
<keyword evidence="3" id="KW-0032">Aminotransferase</keyword>
<dbReference type="PROSITE" id="PS00105">
    <property type="entry name" value="AA_TRANSFER_CLASS_1"/>
    <property type="match status" value="1"/>
</dbReference>
<dbReference type="InterPro" id="IPR015421">
    <property type="entry name" value="PyrdxlP-dep_Trfase_major"/>
</dbReference>
<dbReference type="AlphaFoldDB" id="A0ABD3QLD3"/>
<evidence type="ECO:0000256" key="4">
    <source>
        <dbReference type="ARBA" id="ARBA00022679"/>
    </source>
</evidence>
<evidence type="ECO:0000256" key="3">
    <source>
        <dbReference type="ARBA" id="ARBA00022576"/>
    </source>
</evidence>
<dbReference type="CDD" id="cd00609">
    <property type="entry name" value="AAT_like"/>
    <property type="match status" value="1"/>
</dbReference>
<keyword evidence="5" id="KW-0663">Pyridoxal phosphate</keyword>
<sequence length="431" mass="47994">MTRLAIQHKAINLSQGFPNEAPPAKLGLALAYAALSGNVCSDDEASRLSHTTANDLSASIVNLLTRSASDNPSDALADELNQYSPPMGRADVRRAVSDYYHRLYGYDVSEDNITITLGATEAVATALRTISSPGDKIVIFEPFHELYPSQCKIFYLDPVYVTLRASVGDGRWNYEYEELKAAIMDSKTKALILNTPHNPTGKVFTHLEIYEIYNLCIENDVYIITDEIYEHMTYQDKYENNYEHVLIPKAFPGAADRTLVCNSLGKSASATGWRLGWCLHPPHLSSQYRGVHDQLVCMSPHPQQFASLAYFTLPDEYFKKELHMRYQSRVSMLAEALTEVGFGVVAPEGAYYLFVDYRGVHQLKELSPMDAAMYMMQEVGVAVVPGDNFYGKAPDGQNYLRFAACRSLSCRSLSDVTAAIQKVRANLSKSA</sequence>
<evidence type="ECO:0000259" key="6">
    <source>
        <dbReference type="Pfam" id="PF00155"/>
    </source>
</evidence>
<dbReference type="Gene3D" id="3.90.1150.10">
    <property type="entry name" value="Aspartate Aminotransferase, domain 1"/>
    <property type="match status" value="1"/>
</dbReference>
<dbReference type="InterPro" id="IPR015424">
    <property type="entry name" value="PyrdxlP-dep_Trfase"/>
</dbReference>